<organism evidence="2 3">
    <name type="scientific">Mycena citricolor</name>
    <dbReference type="NCBI Taxonomy" id="2018698"/>
    <lineage>
        <taxon>Eukaryota</taxon>
        <taxon>Fungi</taxon>
        <taxon>Dikarya</taxon>
        <taxon>Basidiomycota</taxon>
        <taxon>Agaricomycotina</taxon>
        <taxon>Agaricomycetes</taxon>
        <taxon>Agaricomycetidae</taxon>
        <taxon>Agaricales</taxon>
        <taxon>Marasmiineae</taxon>
        <taxon>Mycenaceae</taxon>
        <taxon>Mycena</taxon>
    </lineage>
</organism>
<dbReference type="Proteomes" id="UP001295794">
    <property type="component" value="Unassembled WGS sequence"/>
</dbReference>
<dbReference type="AlphaFoldDB" id="A0AAD2HZF1"/>
<sequence>MQSFRRTFNVENNALRSNHPYALRPGQTTQTLLFFEFRSYGPPTSDFGRPGDVYIDLSPTRHALYWRERNVDQGMGAGDWCCWSGITCDPQMQARHPWVRSSGDVYLSVDLDGVHWASIEEISASRMRMGLPLAPRGGLDPRSMTAEVLGRMLTQEQQRRSTVSPTLTSPHVLSPLLHHRAGTPAPLSAVANSGGPLVSAHDKKRRRASMGVPPSSMNSSASSTASFGGPLVHSPSSSSTALLSQPHPFYGLPRGMPEAPPVLSPDNPIIYADLPQSERVRAAHLALDRMRFAQDAEMNAKHALKEKNGELAQARQREKDIISSTQRKPYLISADAYPPQVSYHYQKRERELVAALAAAEQRSSAGLEELRSSAQSMKQQADAAREQTNHAVLQVQQSQAELEAAQRELRELQRRPFEE</sequence>
<proteinExistence type="predicted"/>
<reference evidence="2" key="1">
    <citation type="submission" date="2023-11" db="EMBL/GenBank/DDBJ databases">
        <authorList>
            <person name="De Vega J J."/>
            <person name="De Vega J J."/>
        </authorList>
    </citation>
    <scope>NUCLEOTIDE SEQUENCE</scope>
</reference>
<evidence type="ECO:0000313" key="2">
    <source>
        <dbReference type="EMBL" id="CAK5282992.1"/>
    </source>
</evidence>
<feature type="region of interest" description="Disordered" evidence="1">
    <location>
        <begin position="367"/>
        <end position="400"/>
    </location>
</feature>
<feature type="region of interest" description="Disordered" evidence="1">
    <location>
        <begin position="190"/>
        <end position="242"/>
    </location>
</feature>
<comment type="caution">
    <text evidence="2">The sequence shown here is derived from an EMBL/GenBank/DDBJ whole genome shotgun (WGS) entry which is preliminary data.</text>
</comment>
<feature type="compositionally biased region" description="Low complexity" evidence="1">
    <location>
        <begin position="215"/>
        <end position="242"/>
    </location>
</feature>
<accession>A0AAD2HZF1</accession>
<feature type="compositionally biased region" description="Low complexity" evidence="1">
    <location>
        <begin position="391"/>
        <end position="400"/>
    </location>
</feature>
<name>A0AAD2HZF1_9AGAR</name>
<dbReference type="EMBL" id="CAVNYO010000465">
    <property type="protein sequence ID" value="CAK5282992.1"/>
    <property type="molecule type" value="Genomic_DNA"/>
</dbReference>
<protein>
    <submittedName>
        <fullName evidence="2">Uncharacterized protein</fullName>
    </submittedName>
</protein>
<evidence type="ECO:0000313" key="3">
    <source>
        <dbReference type="Proteomes" id="UP001295794"/>
    </source>
</evidence>
<gene>
    <name evidence="2" type="ORF">MYCIT1_LOCUS35198</name>
</gene>
<keyword evidence="3" id="KW-1185">Reference proteome</keyword>
<evidence type="ECO:0000256" key="1">
    <source>
        <dbReference type="SAM" id="MobiDB-lite"/>
    </source>
</evidence>